<gene>
    <name evidence="10" type="ORF">IJ22_29620</name>
</gene>
<reference evidence="10 11" key="2">
    <citation type="journal article" date="2016" name="Genome Announc.">
        <title>Complete Genome Sequences of Two Interactive Moderate Thermophiles, Paenibacillus napthalenovorans 32O-Y and Paenibacillus sp. 32O-W.</title>
        <authorList>
            <person name="Butler R.R.III."/>
            <person name="Wang J."/>
            <person name="Stark B.C."/>
            <person name="Pombert J.F."/>
        </authorList>
    </citation>
    <scope>NUCLEOTIDE SEQUENCE [LARGE SCALE GENOMIC DNA]</scope>
    <source>
        <strain evidence="10 11">32O-Y</strain>
    </source>
</reference>
<dbReference type="AlphaFoldDB" id="A0A0U2VUX3"/>
<keyword evidence="2 8" id="KW-0813">Transport</keyword>
<organism evidence="10 11">
    <name type="scientific">Paenibacillus naphthalenovorans</name>
    <dbReference type="NCBI Taxonomy" id="162209"/>
    <lineage>
        <taxon>Bacteria</taxon>
        <taxon>Bacillati</taxon>
        <taxon>Bacillota</taxon>
        <taxon>Bacilli</taxon>
        <taxon>Bacillales</taxon>
        <taxon>Paenibacillaceae</taxon>
        <taxon>Paenibacillus</taxon>
    </lineage>
</organism>
<evidence type="ECO:0000313" key="10">
    <source>
        <dbReference type="EMBL" id="ALS23335.1"/>
    </source>
</evidence>
<proteinExistence type="inferred from homology"/>
<dbReference type="RefSeq" id="WP_062409308.1">
    <property type="nucleotide sequence ID" value="NZ_CP013652.1"/>
</dbReference>
<feature type="transmembrane region" description="Helical" evidence="8">
    <location>
        <begin position="197"/>
        <end position="222"/>
    </location>
</feature>
<dbReference type="SUPFAM" id="SSF161098">
    <property type="entry name" value="MetI-like"/>
    <property type="match status" value="1"/>
</dbReference>
<evidence type="ECO:0000256" key="1">
    <source>
        <dbReference type="ARBA" id="ARBA00004429"/>
    </source>
</evidence>
<dbReference type="GO" id="GO:0005886">
    <property type="term" value="C:plasma membrane"/>
    <property type="evidence" value="ECO:0007669"/>
    <property type="project" value="UniProtKB-SubCell"/>
</dbReference>
<evidence type="ECO:0000256" key="3">
    <source>
        <dbReference type="ARBA" id="ARBA00022475"/>
    </source>
</evidence>
<dbReference type="Proteomes" id="UP000061660">
    <property type="component" value="Chromosome"/>
</dbReference>
<dbReference type="STRING" id="162209.IJ22_29620"/>
<keyword evidence="5 8" id="KW-0812">Transmembrane</keyword>
<feature type="domain" description="ABC transmembrane type-1" evidence="9">
    <location>
        <begin position="85"/>
        <end position="273"/>
    </location>
</feature>
<keyword evidence="4" id="KW-0997">Cell inner membrane</keyword>
<comment type="subcellular location">
    <subcellularLocation>
        <location evidence="1">Cell inner membrane</location>
        <topology evidence="1">Multi-pass membrane protein</topology>
    </subcellularLocation>
    <subcellularLocation>
        <location evidence="8">Cell membrane</location>
        <topology evidence="8">Multi-pass membrane protein</topology>
    </subcellularLocation>
</comment>
<evidence type="ECO:0000259" key="9">
    <source>
        <dbReference type="PROSITE" id="PS50928"/>
    </source>
</evidence>
<feature type="transmembrane region" description="Helical" evidence="8">
    <location>
        <begin position="85"/>
        <end position="108"/>
    </location>
</feature>
<feature type="transmembrane region" description="Helical" evidence="8">
    <location>
        <begin position="157"/>
        <end position="176"/>
    </location>
</feature>
<feature type="transmembrane region" description="Helical" evidence="8">
    <location>
        <begin position="254"/>
        <end position="273"/>
    </location>
</feature>
<feature type="transmembrane region" description="Helical" evidence="8">
    <location>
        <begin position="32"/>
        <end position="55"/>
    </location>
</feature>
<keyword evidence="11" id="KW-1185">Reference proteome</keyword>
<evidence type="ECO:0000256" key="5">
    <source>
        <dbReference type="ARBA" id="ARBA00022692"/>
    </source>
</evidence>
<keyword evidence="3" id="KW-1003">Cell membrane</keyword>
<dbReference type="Pfam" id="PF00528">
    <property type="entry name" value="BPD_transp_1"/>
    <property type="match status" value="1"/>
</dbReference>
<evidence type="ECO:0000256" key="4">
    <source>
        <dbReference type="ARBA" id="ARBA00022519"/>
    </source>
</evidence>
<dbReference type="EMBL" id="CP013652">
    <property type="protein sequence ID" value="ALS23335.1"/>
    <property type="molecule type" value="Genomic_DNA"/>
</dbReference>
<evidence type="ECO:0000256" key="7">
    <source>
        <dbReference type="ARBA" id="ARBA00023136"/>
    </source>
</evidence>
<dbReference type="PROSITE" id="PS50928">
    <property type="entry name" value="ABC_TM1"/>
    <property type="match status" value="1"/>
</dbReference>
<accession>A0A0U2VUX3</accession>
<evidence type="ECO:0000313" key="11">
    <source>
        <dbReference type="Proteomes" id="UP000061660"/>
    </source>
</evidence>
<evidence type="ECO:0000256" key="8">
    <source>
        <dbReference type="RuleBase" id="RU363032"/>
    </source>
</evidence>
<dbReference type="PANTHER" id="PTHR43357:SF4">
    <property type="entry name" value="INNER MEMBRANE ABC TRANSPORTER PERMEASE PROTEIN YDCV"/>
    <property type="match status" value="1"/>
</dbReference>
<dbReference type="PATRIC" id="fig|162209.4.peg.3159"/>
<dbReference type="PANTHER" id="PTHR43357">
    <property type="entry name" value="INNER MEMBRANE ABC TRANSPORTER PERMEASE PROTEIN YDCV"/>
    <property type="match status" value="1"/>
</dbReference>
<dbReference type="InterPro" id="IPR035906">
    <property type="entry name" value="MetI-like_sf"/>
</dbReference>
<feature type="transmembrane region" description="Helical" evidence="8">
    <location>
        <begin position="228"/>
        <end position="247"/>
    </location>
</feature>
<dbReference type="GO" id="GO:0055085">
    <property type="term" value="P:transmembrane transport"/>
    <property type="evidence" value="ECO:0007669"/>
    <property type="project" value="InterPro"/>
</dbReference>
<keyword evidence="7 8" id="KW-0472">Membrane</keyword>
<dbReference type="OrthoDB" id="9782004at2"/>
<protein>
    <submittedName>
        <fullName evidence="10">Polyamine ABC transporter permease</fullName>
    </submittedName>
</protein>
<dbReference type="KEGG" id="pnp:IJ22_29620"/>
<sequence>MNSTVQPGALPSSSGASRLVSGYGLLQIALRLVAYAAALFVILGPLTSLLLWSLAEKWFWPHPLPNQWGLLYWRKVFEGKMLQSLILSFETALLVTLLCLLVSVPLSYIIARCRIPGRTLLLLLFLLPQAFPQLPVFTNTMVLMYKWDLVGTLTGVILIHLVGAVVFSVWTMVSVFQSISPALEEASIMLGASRLYTFFHIALPLSLPGMIASSLLVFLYSLDEFTGSLLIGAPFMVTMPIFMYNAANGYEMQVASVTAILLMLPGIVLLLLLQRFMKSEYLSAFGRV</sequence>
<dbReference type="InterPro" id="IPR000515">
    <property type="entry name" value="MetI-like"/>
</dbReference>
<name>A0A0U2VUX3_9BACL</name>
<dbReference type="Gene3D" id="1.10.3720.10">
    <property type="entry name" value="MetI-like"/>
    <property type="match status" value="1"/>
</dbReference>
<comment type="similarity">
    <text evidence="8">Belongs to the binding-protein-dependent transport system permease family.</text>
</comment>
<dbReference type="CDD" id="cd06261">
    <property type="entry name" value="TM_PBP2"/>
    <property type="match status" value="1"/>
</dbReference>
<evidence type="ECO:0000256" key="2">
    <source>
        <dbReference type="ARBA" id="ARBA00022448"/>
    </source>
</evidence>
<keyword evidence="6 8" id="KW-1133">Transmembrane helix</keyword>
<evidence type="ECO:0000256" key="6">
    <source>
        <dbReference type="ARBA" id="ARBA00022989"/>
    </source>
</evidence>
<reference evidence="11" key="1">
    <citation type="submission" date="2015-12" db="EMBL/GenBank/DDBJ databases">
        <title>Complete genome sequences of two moderately thermophilic Paenibacillus species.</title>
        <authorList>
            <person name="Butler R.III."/>
            <person name="Wang J."/>
            <person name="Stark B.C."/>
            <person name="Pombert J.-F."/>
        </authorList>
    </citation>
    <scope>NUCLEOTIDE SEQUENCE [LARGE SCALE GENOMIC DNA]</scope>
    <source>
        <strain evidence="11">32O-Y</strain>
    </source>
</reference>